<keyword evidence="3 6" id="KW-0812">Transmembrane</keyword>
<feature type="transmembrane region" description="Helical" evidence="6">
    <location>
        <begin position="197"/>
        <end position="216"/>
    </location>
</feature>
<feature type="transmembrane region" description="Helical" evidence="6">
    <location>
        <begin position="325"/>
        <end position="343"/>
    </location>
</feature>
<feature type="transmembrane region" description="Helical" evidence="6">
    <location>
        <begin position="165"/>
        <end position="185"/>
    </location>
</feature>
<dbReference type="CDD" id="cd17502">
    <property type="entry name" value="MFS_Azr1_MDR_like"/>
    <property type="match status" value="1"/>
</dbReference>
<proteinExistence type="predicted"/>
<dbReference type="Gene3D" id="1.20.1250.20">
    <property type="entry name" value="MFS general substrate transporter like domains"/>
    <property type="match status" value="1"/>
</dbReference>
<dbReference type="InterPro" id="IPR011701">
    <property type="entry name" value="MFS"/>
</dbReference>
<feature type="transmembrane region" description="Helical" evidence="6">
    <location>
        <begin position="455"/>
        <end position="480"/>
    </location>
</feature>
<dbReference type="SUPFAM" id="SSF103473">
    <property type="entry name" value="MFS general substrate transporter"/>
    <property type="match status" value="1"/>
</dbReference>
<evidence type="ECO:0000256" key="2">
    <source>
        <dbReference type="ARBA" id="ARBA00022448"/>
    </source>
</evidence>
<feature type="transmembrane region" description="Helical" evidence="6">
    <location>
        <begin position="76"/>
        <end position="93"/>
    </location>
</feature>
<dbReference type="InterPro" id="IPR020846">
    <property type="entry name" value="MFS_dom"/>
</dbReference>
<feature type="transmembrane region" description="Helical" evidence="6">
    <location>
        <begin position="45"/>
        <end position="64"/>
    </location>
</feature>
<organism evidence="8 9">
    <name type="scientific">Apilactobacillus apisilvae</name>
    <dbReference type="NCBI Taxonomy" id="2923364"/>
    <lineage>
        <taxon>Bacteria</taxon>
        <taxon>Bacillati</taxon>
        <taxon>Bacillota</taxon>
        <taxon>Bacilli</taxon>
        <taxon>Lactobacillales</taxon>
        <taxon>Lactobacillaceae</taxon>
        <taxon>Apilactobacillus</taxon>
    </lineage>
</organism>
<sequence length="488" mass="54506">MIKNINNRHMIMLALFMMTFVGEMDVTIVSTAFPSIIGEIHGVSLMNWIFSIFLLTNAVSIPIYGKLSDQFGRKKILIIGLTIFLLGTIFAGISNNIETLIIFRAIQGIGAGSIMPLSYTIIADIYCMNKKSKMIGINGAIWGISLTLAPLLGGLIVDIFNWRWIFFWTVPIILMSIILISFNLNENSNYIKQKVDYLGIIYLSILLFSVMNLIQFIDSLSVKMDETYYLIIISIISFILFIRTEYKSKNPIIPMSLFHNKTFIIQNIVSLLISGFVFSLEIYLPIWIQGIMRLSASISGLVITPISIFWIAGSFLSGWLLSKTNAFYVTITGLTCLLISAILLLNLSIYLSLINFAVISGICGIGFGLTITNSTVISQNIVDNDKLGVATSFNSLSRIIGQTLILSVLEMVTNREIKIGSLHSDLVNASSVNELMYYKSDHQLSSKTISSFKEILLNSLHLVFFVCLLLVVLALIINFLDKKVKRRS</sequence>
<dbReference type="Gene3D" id="1.20.1720.10">
    <property type="entry name" value="Multidrug resistance protein D"/>
    <property type="match status" value="1"/>
</dbReference>
<evidence type="ECO:0000259" key="7">
    <source>
        <dbReference type="PROSITE" id="PS50850"/>
    </source>
</evidence>
<dbReference type="InterPro" id="IPR036259">
    <property type="entry name" value="MFS_trans_sf"/>
</dbReference>
<comment type="subcellular location">
    <subcellularLocation>
        <location evidence="1">Cell membrane</location>
        <topology evidence="1">Multi-pass membrane protein</topology>
    </subcellularLocation>
</comment>
<feature type="transmembrane region" description="Helical" evidence="6">
    <location>
        <begin position="12"/>
        <end position="33"/>
    </location>
</feature>
<dbReference type="EMBL" id="CP093362">
    <property type="protein sequence ID" value="UQS85223.1"/>
    <property type="molecule type" value="Genomic_DNA"/>
</dbReference>
<feature type="transmembrane region" description="Helical" evidence="6">
    <location>
        <begin position="228"/>
        <end position="246"/>
    </location>
</feature>
<keyword evidence="2" id="KW-0813">Transport</keyword>
<evidence type="ECO:0000313" key="8">
    <source>
        <dbReference type="EMBL" id="UQS85223.1"/>
    </source>
</evidence>
<dbReference type="PROSITE" id="PS50850">
    <property type="entry name" value="MFS"/>
    <property type="match status" value="1"/>
</dbReference>
<accession>A0ABY4PHX4</accession>
<feature type="transmembrane region" description="Helical" evidence="6">
    <location>
        <begin position="105"/>
        <end position="127"/>
    </location>
</feature>
<feature type="transmembrane region" description="Helical" evidence="6">
    <location>
        <begin position="139"/>
        <end position="159"/>
    </location>
</feature>
<keyword evidence="9" id="KW-1185">Reference proteome</keyword>
<feature type="transmembrane region" description="Helical" evidence="6">
    <location>
        <begin position="349"/>
        <end position="371"/>
    </location>
</feature>
<dbReference type="PRINTS" id="PR01036">
    <property type="entry name" value="TCRTETB"/>
</dbReference>
<keyword evidence="5 6" id="KW-0472">Membrane</keyword>
<protein>
    <submittedName>
        <fullName evidence="8">MFS transporter</fullName>
    </submittedName>
</protein>
<dbReference type="Proteomes" id="UP000831859">
    <property type="component" value="Chromosome"/>
</dbReference>
<evidence type="ECO:0000256" key="1">
    <source>
        <dbReference type="ARBA" id="ARBA00004651"/>
    </source>
</evidence>
<name>A0ABY4PHX4_9LACO</name>
<dbReference type="PANTHER" id="PTHR23501:SF191">
    <property type="entry name" value="VACUOLAR BASIC AMINO ACID TRANSPORTER 4"/>
    <property type="match status" value="1"/>
</dbReference>
<feature type="domain" description="Major facilitator superfamily (MFS) profile" evidence="7">
    <location>
        <begin position="11"/>
        <end position="486"/>
    </location>
</feature>
<feature type="transmembrane region" description="Helical" evidence="6">
    <location>
        <begin position="267"/>
        <end position="288"/>
    </location>
</feature>
<feature type="transmembrane region" description="Helical" evidence="6">
    <location>
        <begin position="294"/>
        <end position="313"/>
    </location>
</feature>
<evidence type="ECO:0000256" key="6">
    <source>
        <dbReference type="SAM" id="Phobius"/>
    </source>
</evidence>
<dbReference type="PANTHER" id="PTHR23501">
    <property type="entry name" value="MAJOR FACILITATOR SUPERFAMILY"/>
    <property type="match status" value="1"/>
</dbReference>
<evidence type="ECO:0000256" key="4">
    <source>
        <dbReference type="ARBA" id="ARBA00022989"/>
    </source>
</evidence>
<evidence type="ECO:0000256" key="3">
    <source>
        <dbReference type="ARBA" id="ARBA00022692"/>
    </source>
</evidence>
<reference evidence="8 9" key="1">
    <citation type="journal article" date="2022" name="Int. J. Syst. Evol. Microbiol.">
        <title>Apilactobacillus apisilvae sp. nov., Nicolia spurrieriana gen. nov. sp. nov., Bombilactobacillus folatiphilus sp. nov. and Bombilactobacillus thymidiniphilus sp. nov., four new lactic acid bacterial isolates from stingless bees Tetragonula carbonaria and Austroplebeia australis.</title>
        <authorList>
            <person name="Oliphant S.A."/>
            <person name="Watson-Haigh N.S."/>
            <person name="Sumby K.M."/>
            <person name="Gardner J."/>
            <person name="Groom S."/>
            <person name="Jiranek V."/>
        </authorList>
    </citation>
    <scope>NUCLEOTIDE SEQUENCE [LARGE SCALE GENOMIC DNA]</scope>
    <source>
        <strain evidence="8 9">SG5_A10</strain>
    </source>
</reference>
<dbReference type="RefSeq" id="WP_249511201.1">
    <property type="nucleotide sequence ID" value="NZ_CP093362.1"/>
</dbReference>
<evidence type="ECO:0000256" key="5">
    <source>
        <dbReference type="ARBA" id="ARBA00023136"/>
    </source>
</evidence>
<gene>
    <name evidence="8" type="ORF">MOO46_01140</name>
</gene>
<keyword evidence="4 6" id="KW-1133">Transmembrane helix</keyword>
<evidence type="ECO:0000313" key="9">
    <source>
        <dbReference type="Proteomes" id="UP000831859"/>
    </source>
</evidence>
<dbReference type="Pfam" id="PF07690">
    <property type="entry name" value="MFS_1"/>
    <property type="match status" value="1"/>
</dbReference>